<dbReference type="GO" id="GO:0016811">
    <property type="term" value="F:hydrolase activity, acting on carbon-nitrogen (but not peptide) bonds, in linear amides"/>
    <property type="evidence" value="ECO:0007669"/>
    <property type="project" value="InterPro"/>
</dbReference>
<reference evidence="2" key="1">
    <citation type="journal article" date="2015" name="PeerJ">
        <title>First genomic representation of candidate bacterial phylum KSB3 points to enhanced environmental sensing as a trigger of wastewater bulking.</title>
        <authorList>
            <person name="Sekiguchi Y."/>
            <person name="Ohashi A."/>
            <person name="Parks D.H."/>
            <person name="Yamauchi T."/>
            <person name="Tyson G.W."/>
            <person name="Hugenholtz P."/>
        </authorList>
    </citation>
    <scope>NUCLEOTIDE SEQUENCE [LARGE SCALE GENOMIC DNA]</scope>
</reference>
<evidence type="ECO:0000313" key="3">
    <source>
        <dbReference type="Proteomes" id="UP000030661"/>
    </source>
</evidence>
<dbReference type="Proteomes" id="UP000030661">
    <property type="component" value="Unassembled WGS sequence"/>
</dbReference>
<evidence type="ECO:0000313" key="2">
    <source>
        <dbReference type="EMBL" id="GAK56005.1"/>
    </source>
</evidence>
<dbReference type="STRING" id="1499967.U27_02966"/>
<dbReference type="SUPFAM" id="SSF51338">
    <property type="entry name" value="Composite domain of metallo-dependent hydrolases"/>
    <property type="match status" value="1"/>
</dbReference>
<dbReference type="InterPro" id="IPR011059">
    <property type="entry name" value="Metal-dep_hydrolase_composite"/>
</dbReference>
<dbReference type="Gene3D" id="3.30.1490.130">
    <property type="entry name" value="D-aminoacylase. Domain 3"/>
    <property type="match status" value="1"/>
</dbReference>
<feature type="domain" description="Amidohydrolase 3" evidence="1">
    <location>
        <begin position="45"/>
        <end position="504"/>
    </location>
</feature>
<dbReference type="InterPro" id="IPR032466">
    <property type="entry name" value="Metal_Hydrolase"/>
</dbReference>
<dbReference type="CDD" id="cd01297">
    <property type="entry name" value="D-aminoacylase"/>
    <property type="match status" value="1"/>
</dbReference>
<evidence type="ECO:0000259" key="1">
    <source>
        <dbReference type="Pfam" id="PF07969"/>
    </source>
</evidence>
<dbReference type="SUPFAM" id="SSF51556">
    <property type="entry name" value="Metallo-dependent hydrolases"/>
    <property type="match status" value="1"/>
</dbReference>
<dbReference type="InterPro" id="IPR013108">
    <property type="entry name" value="Amidohydro_3"/>
</dbReference>
<dbReference type="Gene3D" id="2.30.40.10">
    <property type="entry name" value="Urease, subunit C, domain 1"/>
    <property type="match status" value="1"/>
</dbReference>
<dbReference type="AlphaFoldDB" id="A0A081BUK0"/>
<dbReference type="InterPro" id="IPR050378">
    <property type="entry name" value="Metallo-dep_Hydrolases_sf"/>
</dbReference>
<dbReference type="PANTHER" id="PTHR11647:SF1">
    <property type="entry name" value="COLLAPSIN RESPONSE MEDIATOR PROTEIN"/>
    <property type="match status" value="1"/>
</dbReference>
<dbReference type="Gene3D" id="3.20.20.140">
    <property type="entry name" value="Metal-dependent hydrolases"/>
    <property type="match status" value="1"/>
</dbReference>
<dbReference type="HOGENOM" id="CLU_016107_2_1_0"/>
<keyword evidence="3" id="KW-1185">Reference proteome</keyword>
<dbReference type="EMBL" id="DF820464">
    <property type="protein sequence ID" value="GAK56005.1"/>
    <property type="molecule type" value="Genomic_DNA"/>
</dbReference>
<proteinExistence type="predicted"/>
<dbReference type="eggNOG" id="COG3653">
    <property type="taxonomic scope" value="Bacteria"/>
</dbReference>
<dbReference type="InterPro" id="IPR023100">
    <property type="entry name" value="D-aminoacylase_insert_dom_sf"/>
</dbReference>
<organism evidence="2">
    <name type="scientific">Vecturithrix granuli</name>
    <dbReference type="NCBI Taxonomy" id="1499967"/>
    <lineage>
        <taxon>Bacteria</taxon>
        <taxon>Candidatus Moduliflexota</taxon>
        <taxon>Candidatus Vecturitrichia</taxon>
        <taxon>Candidatus Vecturitrichales</taxon>
        <taxon>Candidatus Vecturitrichaceae</taxon>
        <taxon>Candidatus Vecturithrix</taxon>
    </lineage>
</organism>
<protein>
    <submittedName>
        <fullName evidence="2">N-acyl-D-amino-acid deacylase</fullName>
    </submittedName>
</protein>
<name>A0A081BUK0_VECG1</name>
<dbReference type="Pfam" id="PF07969">
    <property type="entry name" value="Amidohydro_3"/>
    <property type="match status" value="1"/>
</dbReference>
<sequence>MFDMIIRGGRVIDGTGTPAFKADVGIKDGKIAAIGDLTEASGRSIDAAGFVVAPGFIDMHSHSDIALLANPRAESKIRQGVTTEVIGNCGESAAPLTPRVLADFKKESDLNKLQVELDWLSMGEYLAKLEKQGVALNVVPLIGHGTIRAAVMGYENRRPTLLELQAMKDLIVQAMQEGAYGMSTGLIYAPSYYADTEELIELSQVVAQYGGLYSSHIRGEGDRLLEAVNEAITIGKESGAAVQLSHHKAVGKANWGKVKHSLELIDQARASGFDVTADQYPYIAASNGLSASLPPWMHEGSKDELLKRLIDPQVRSRLRQEMALREGYWEDTKISYCPGHPEYEGLSLQTIAELRSADPYTTTFDLLYEENADVRVVRFGMSEEDVCTVMQHPMIMVGSDASALAPYGVLCQGKPHPRSYGTFPRVLGKYAREEQVISMEEAVRKMTSLPAQKLGLRDRGKLQTGMWADITIFNPETVRDKAAYLDPHQYPCGIEYVLVNGKSVIVQSEHTGELPGKTLLRN</sequence>
<gene>
    <name evidence="2" type="ORF">U27_02966</name>
</gene>
<accession>A0A081BUK0</accession>
<dbReference type="PANTHER" id="PTHR11647">
    <property type="entry name" value="HYDRANTOINASE/DIHYDROPYRIMIDINASE FAMILY MEMBER"/>
    <property type="match status" value="1"/>
</dbReference>